<protein>
    <submittedName>
        <fullName evidence="3">Predicted protein</fullName>
    </submittedName>
</protein>
<evidence type="ECO:0000256" key="1">
    <source>
        <dbReference type="SAM" id="MobiDB-lite"/>
    </source>
</evidence>
<dbReference type="EMBL" id="GG663742">
    <property type="protein sequence ID" value="EEH55372.1"/>
    <property type="molecule type" value="Genomic_DNA"/>
</dbReference>
<reference evidence="3 4" key="1">
    <citation type="journal article" date="2009" name="Science">
        <title>Green evolution and dynamic adaptations revealed by genomes of the marine picoeukaryotes Micromonas.</title>
        <authorList>
            <person name="Worden A.Z."/>
            <person name="Lee J.H."/>
            <person name="Mock T."/>
            <person name="Rouze P."/>
            <person name="Simmons M.P."/>
            <person name="Aerts A.L."/>
            <person name="Allen A.E."/>
            <person name="Cuvelier M.L."/>
            <person name="Derelle E."/>
            <person name="Everett M.V."/>
            <person name="Foulon E."/>
            <person name="Grimwood J."/>
            <person name="Gundlach H."/>
            <person name="Henrissat B."/>
            <person name="Napoli C."/>
            <person name="McDonald S.M."/>
            <person name="Parker M.S."/>
            <person name="Rombauts S."/>
            <person name="Salamov A."/>
            <person name="Von Dassow P."/>
            <person name="Badger J.H."/>
            <person name="Coutinho P.M."/>
            <person name="Demir E."/>
            <person name="Dubchak I."/>
            <person name="Gentemann C."/>
            <person name="Eikrem W."/>
            <person name="Gready J.E."/>
            <person name="John U."/>
            <person name="Lanier W."/>
            <person name="Lindquist E.A."/>
            <person name="Lucas S."/>
            <person name="Mayer K.F."/>
            <person name="Moreau H."/>
            <person name="Not F."/>
            <person name="Otillar R."/>
            <person name="Panaud O."/>
            <person name="Pangilinan J."/>
            <person name="Paulsen I."/>
            <person name="Piegu B."/>
            <person name="Poliakov A."/>
            <person name="Robbens S."/>
            <person name="Schmutz J."/>
            <person name="Toulza E."/>
            <person name="Wyss T."/>
            <person name="Zelensky A."/>
            <person name="Zhou K."/>
            <person name="Armbrust E.V."/>
            <person name="Bhattacharya D."/>
            <person name="Goodenough U.W."/>
            <person name="Van de Peer Y."/>
            <person name="Grigoriev I.V."/>
        </authorList>
    </citation>
    <scope>NUCLEOTIDE SEQUENCE [LARGE SCALE GENOMIC DNA]</scope>
    <source>
        <strain evidence="3 4">CCMP1545</strain>
    </source>
</reference>
<evidence type="ECO:0000256" key="2">
    <source>
        <dbReference type="SAM" id="SignalP"/>
    </source>
</evidence>
<dbReference type="AlphaFoldDB" id="C1MYP4"/>
<dbReference type="OrthoDB" id="10637592at2759"/>
<accession>C1MYP4</accession>
<feature type="chain" id="PRO_5002912163" evidence="2">
    <location>
        <begin position="30"/>
        <end position="723"/>
    </location>
</feature>
<keyword evidence="2" id="KW-0732">Signal</keyword>
<dbReference type="InterPro" id="IPR029044">
    <property type="entry name" value="Nucleotide-diphossugar_trans"/>
</dbReference>
<feature type="region of interest" description="Disordered" evidence="1">
    <location>
        <begin position="394"/>
        <end position="420"/>
    </location>
</feature>
<dbReference type="RefSeq" id="XP_003060603.1">
    <property type="nucleotide sequence ID" value="XM_003060557.1"/>
</dbReference>
<sequence>MTSSSRRAAARALLLLLLLLLSLLGVVAASPPTLLDVDGDGPPMQMPMPDETVRAVLLTSEAEIGDPKQLDALAMSFRATHDPREHALVLASTAKTPAAQKSWRAWAERRGAVVWFFAPEARTEIVVARFYAYLAYVRALRASRPSVNRVAMMDATDVIFNAPFMRAIPLDAIALVEEPATLKIGACEWHERWIRGCAAYGERVFARVANESRVCAGTIAGGIAATETFLTAFTNELTRTKYCNDQGVLNVMTHTGGFRRARGYGGGTTQTTWTHEDGLVMSLNTGSRADASRLPDAAVVHFGDSPEPWKRAYIENALRRIEKEGGTFGGGGGGGGGGGRVGGGKRATPSLGDDVAVERGDGSGAGRKTAPTNAEVEAEMVWLRGVKPFRYEEEAAASAAEADADDETTTETPPPVDGGARSTGYFLVALGTQFVNEAARFVRALRASDSSSPRYPVAVLILPSDVARVDDVNAKEALFDDVVTYDEAKHAADGLRQLARTNHERYNILPRLRLWEYVPYDEYLVVDADVLCSAPMGDVWAYHRAKKQPVGASGLETDCAWHFGHVCEISREKMPGMRPGAQLPHVHAGAVYVDASIDPAGFDAFKTHAMDAFKRYDEFGFKSLHRDGGKVLEICLSYAFWKGGYAPLDFYDAPVINFNVRANEKLPSSAQRIGGRPDGRSTSGKTYPLTHYFVKAGFEKDYQSHYEALVTGKKDIMRTRVSA</sequence>
<evidence type="ECO:0000313" key="4">
    <source>
        <dbReference type="Proteomes" id="UP000001876"/>
    </source>
</evidence>
<evidence type="ECO:0000313" key="3">
    <source>
        <dbReference type="EMBL" id="EEH55372.1"/>
    </source>
</evidence>
<keyword evidence="4" id="KW-1185">Reference proteome</keyword>
<feature type="region of interest" description="Disordered" evidence="1">
    <location>
        <begin position="324"/>
        <end position="373"/>
    </location>
</feature>
<dbReference type="GeneID" id="9685749"/>
<feature type="signal peptide" evidence="2">
    <location>
        <begin position="1"/>
        <end position="29"/>
    </location>
</feature>
<dbReference type="KEGG" id="mpp:MICPUCDRAFT_59975"/>
<dbReference type="Proteomes" id="UP000001876">
    <property type="component" value="Unassembled WGS sequence"/>
</dbReference>
<name>C1MYP4_MICPC</name>
<dbReference type="SUPFAM" id="SSF53448">
    <property type="entry name" value="Nucleotide-diphospho-sugar transferases"/>
    <property type="match status" value="1"/>
</dbReference>
<feature type="compositionally biased region" description="Gly residues" evidence="1">
    <location>
        <begin position="326"/>
        <end position="345"/>
    </location>
</feature>
<organism evidence="4">
    <name type="scientific">Micromonas pusilla (strain CCMP1545)</name>
    <name type="common">Picoplanktonic green alga</name>
    <dbReference type="NCBI Taxonomy" id="564608"/>
    <lineage>
        <taxon>Eukaryota</taxon>
        <taxon>Viridiplantae</taxon>
        <taxon>Chlorophyta</taxon>
        <taxon>Mamiellophyceae</taxon>
        <taxon>Mamiellales</taxon>
        <taxon>Mamiellaceae</taxon>
        <taxon>Micromonas</taxon>
    </lineage>
</organism>
<proteinExistence type="predicted"/>
<dbReference type="Gene3D" id="3.90.550.10">
    <property type="entry name" value="Spore Coat Polysaccharide Biosynthesis Protein SpsA, Chain A"/>
    <property type="match status" value="1"/>
</dbReference>
<gene>
    <name evidence="3" type="ORF">MICPUCDRAFT_59975</name>
</gene>